<feature type="active site" evidence="5">
    <location>
        <position position="303"/>
    </location>
</feature>
<evidence type="ECO:0000256" key="5">
    <source>
        <dbReference type="PIRSR" id="PIRSR005700-1"/>
    </source>
</evidence>
<comment type="similarity">
    <text evidence="4">Belongs to the peptidase C1 family.</text>
</comment>
<evidence type="ECO:0000256" key="2">
    <source>
        <dbReference type="ARBA" id="ARBA00022801"/>
    </source>
</evidence>
<organism evidence="8 9">
    <name type="scientific">Phaeodactylibacter luteus</name>
    <dbReference type="NCBI Taxonomy" id="1564516"/>
    <lineage>
        <taxon>Bacteria</taxon>
        <taxon>Pseudomonadati</taxon>
        <taxon>Bacteroidota</taxon>
        <taxon>Saprospiria</taxon>
        <taxon>Saprospirales</taxon>
        <taxon>Haliscomenobacteraceae</taxon>
        <taxon>Phaeodactylibacter</taxon>
    </lineage>
</organism>
<dbReference type="PANTHER" id="PTHR10363">
    <property type="entry name" value="BLEOMYCIN HYDROLASE"/>
    <property type="match status" value="1"/>
</dbReference>
<feature type="active site" evidence="5">
    <location>
        <position position="45"/>
    </location>
</feature>
<dbReference type="Gene3D" id="3.90.70.10">
    <property type="entry name" value="Cysteine proteinases"/>
    <property type="match status" value="1"/>
</dbReference>
<dbReference type="GO" id="GO:0006508">
    <property type="term" value="P:proteolysis"/>
    <property type="evidence" value="ECO:0007669"/>
    <property type="project" value="UniProtKB-KW"/>
</dbReference>
<feature type="signal peptide" evidence="6">
    <location>
        <begin position="1"/>
        <end position="21"/>
    </location>
</feature>
<keyword evidence="3 4" id="KW-0788">Thiol protease</keyword>
<keyword evidence="2 4" id="KW-0378">Hydrolase</keyword>
<feature type="active site" evidence="5">
    <location>
        <position position="324"/>
    </location>
</feature>
<proteinExistence type="inferred from homology"/>
<protein>
    <recommendedName>
        <fullName evidence="4">Aminopeptidase</fullName>
    </recommendedName>
</protein>
<dbReference type="Pfam" id="PF00112">
    <property type="entry name" value="Peptidase_C1"/>
    <property type="match status" value="1"/>
</dbReference>
<evidence type="ECO:0000256" key="1">
    <source>
        <dbReference type="ARBA" id="ARBA00022670"/>
    </source>
</evidence>
<evidence type="ECO:0000313" key="9">
    <source>
        <dbReference type="Proteomes" id="UP000321580"/>
    </source>
</evidence>
<sequence>MLKQTITGVLLTIALAVPLQAQYEFTTQHEIACTPVKNQQRTGTCWSFSTISFIEAELLRMGAEEADLSEMYMVRNIYKDKARNYILRQGKANFSQGSLNHDVMRAFRMAGAVPELVYSGLLEGEQVHDHSEMEAALKGLLDGVLSTERPSPKWPAAVDAVMDVYLGAAPQEFEVGGQAYTPQSYAASLPVSPDDYVSFSSFSHHPFYSTFIVEVPDNYSNGSYYNLPLDELQALVDHALSSGYTVAWDGDVSEKGFSAGHGLAILPANERAEGLFDAPQKEVKVTQANRQAAFESFATTDDHLMHLTGIAKDQKGTTYYLTKNSWGEISEYRGFLYMSAPYFRMKTVGLMVHKDAVPKELREKLGW</sequence>
<dbReference type="Pfam" id="PF03051">
    <property type="entry name" value="Peptidase_C1_2"/>
    <property type="match status" value="1"/>
</dbReference>
<dbReference type="OrthoDB" id="9814054at2"/>
<comment type="caution">
    <text evidence="8">The sequence shown here is derived from an EMBL/GenBank/DDBJ whole genome shotgun (WGS) entry which is preliminary data.</text>
</comment>
<dbReference type="InterPro" id="IPR004134">
    <property type="entry name" value="Peptidase_C1B"/>
</dbReference>
<keyword evidence="6" id="KW-0732">Signal</keyword>
<dbReference type="GO" id="GO:0070005">
    <property type="term" value="F:cysteine-type aminopeptidase activity"/>
    <property type="evidence" value="ECO:0007669"/>
    <property type="project" value="InterPro"/>
</dbReference>
<evidence type="ECO:0000259" key="7">
    <source>
        <dbReference type="Pfam" id="PF00112"/>
    </source>
</evidence>
<dbReference type="PROSITE" id="PS00139">
    <property type="entry name" value="THIOL_PROTEASE_CYS"/>
    <property type="match status" value="1"/>
</dbReference>
<dbReference type="InterPro" id="IPR038765">
    <property type="entry name" value="Papain-like_cys_pep_sf"/>
</dbReference>
<dbReference type="RefSeq" id="WP_147167916.1">
    <property type="nucleotide sequence ID" value="NZ_VOOR01000025.1"/>
</dbReference>
<keyword evidence="1 4" id="KW-0645">Protease</keyword>
<keyword evidence="9" id="KW-1185">Reference proteome</keyword>
<dbReference type="InterPro" id="IPR000169">
    <property type="entry name" value="Pept_cys_AS"/>
</dbReference>
<dbReference type="SUPFAM" id="SSF54001">
    <property type="entry name" value="Cysteine proteinases"/>
    <property type="match status" value="1"/>
</dbReference>
<feature type="domain" description="Peptidase C1A papain C-terminal" evidence="7">
    <location>
        <begin position="29"/>
        <end position="74"/>
    </location>
</feature>
<feature type="chain" id="PRO_5022784404" description="Aminopeptidase" evidence="6">
    <location>
        <begin position="22"/>
        <end position="367"/>
    </location>
</feature>
<dbReference type="AlphaFoldDB" id="A0A5C6RM50"/>
<gene>
    <name evidence="8" type="ORF">FRY97_12690</name>
</gene>
<reference evidence="8 9" key="1">
    <citation type="submission" date="2019-08" db="EMBL/GenBank/DDBJ databases">
        <title>Genome of Phaeodactylibacter luteus.</title>
        <authorList>
            <person name="Bowman J.P."/>
        </authorList>
    </citation>
    <scope>NUCLEOTIDE SEQUENCE [LARGE SCALE GENOMIC DNA]</scope>
    <source>
        <strain evidence="8 9">KCTC 42180</strain>
    </source>
</reference>
<dbReference type="Proteomes" id="UP000321580">
    <property type="component" value="Unassembled WGS sequence"/>
</dbReference>
<dbReference type="GO" id="GO:0043418">
    <property type="term" value="P:homocysteine catabolic process"/>
    <property type="evidence" value="ECO:0007669"/>
    <property type="project" value="TreeGrafter"/>
</dbReference>
<dbReference type="EMBL" id="VOOR01000025">
    <property type="protein sequence ID" value="TXB62700.1"/>
    <property type="molecule type" value="Genomic_DNA"/>
</dbReference>
<dbReference type="PANTHER" id="PTHR10363:SF2">
    <property type="entry name" value="BLEOMYCIN HYDROLASE"/>
    <property type="match status" value="1"/>
</dbReference>
<dbReference type="GO" id="GO:0009636">
    <property type="term" value="P:response to toxic substance"/>
    <property type="evidence" value="ECO:0007669"/>
    <property type="project" value="TreeGrafter"/>
</dbReference>
<name>A0A5C6RM50_9BACT</name>
<dbReference type="GO" id="GO:0005737">
    <property type="term" value="C:cytoplasm"/>
    <property type="evidence" value="ECO:0007669"/>
    <property type="project" value="TreeGrafter"/>
</dbReference>
<dbReference type="InterPro" id="IPR000668">
    <property type="entry name" value="Peptidase_C1A_C"/>
</dbReference>
<evidence type="ECO:0000256" key="3">
    <source>
        <dbReference type="ARBA" id="ARBA00022807"/>
    </source>
</evidence>
<dbReference type="PIRSF" id="PIRSF005700">
    <property type="entry name" value="PepC"/>
    <property type="match status" value="1"/>
</dbReference>
<evidence type="ECO:0000256" key="6">
    <source>
        <dbReference type="SAM" id="SignalP"/>
    </source>
</evidence>
<keyword evidence="4 8" id="KW-0031">Aminopeptidase</keyword>
<evidence type="ECO:0000313" key="8">
    <source>
        <dbReference type="EMBL" id="TXB62700.1"/>
    </source>
</evidence>
<evidence type="ECO:0000256" key="4">
    <source>
        <dbReference type="PIRNR" id="PIRNR005700"/>
    </source>
</evidence>
<accession>A0A5C6RM50</accession>